<keyword evidence="9" id="KW-1185">Reference proteome</keyword>
<dbReference type="PANTHER" id="PTHR30329">
    <property type="entry name" value="STATOR ELEMENT OF FLAGELLAR MOTOR COMPLEX"/>
    <property type="match status" value="1"/>
</dbReference>
<dbReference type="Pfam" id="PF00691">
    <property type="entry name" value="OmpA"/>
    <property type="match status" value="1"/>
</dbReference>
<proteinExistence type="predicted"/>
<evidence type="ECO:0000256" key="6">
    <source>
        <dbReference type="SAM" id="SignalP"/>
    </source>
</evidence>
<reference evidence="8 9" key="1">
    <citation type="submission" date="2018-09" db="EMBL/GenBank/DDBJ databases">
        <title>Phylogeny of the Shewanellaceae, and recommendation for two new genera, Pseudoshewanella and Parashewanella.</title>
        <authorList>
            <person name="Wang G."/>
        </authorList>
    </citation>
    <scope>NUCLEOTIDE SEQUENCE [LARGE SCALE GENOMIC DNA]</scope>
    <source>
        <strain evidence="8 9">C51</strain>
    </source>
</reference>
<dbReference type="InterPro" id="IPR006665">
    <property type="entry name" value="OmpA-like"/>
</dbReference>
<dbReference type="InterPro" id="IPR036737">
    <property type="entry name" value="OmpA-like_sf"/>
</dbReference>
<evidence type="ECO:0000259" key="7">
    <source>
        <dbReference type="PROSITE" id="PS51123"/>
    </source>
</evidence>
<dbReference type="GO" id="GO:0009279">
    <property type="term" value="C:cell outer membrane"/>
    <property type="evidence" value="ECO:0007669"/>
    <property type="project" value="UniProtKB-SubCell"/>
</dbReference>
<feature type="coiled-coil region" evidence="5">
    <location>
        <begin position="73"/>
        <end position="110"/>
    </location>
</feature>
<keyword evidence="6" id="KW-0732">Signal</keyword>
<evidence type="ECO:0000256" key="5">
    <source>
        <dbReference type="SAM" id="Coils"/>
    </source>
</evidence>
<dbReference type="PROSITE" id="PS51123">
    <property type="entry name" value="OMPA_2"/>
    <property type="match status" value="1"/>
</dbReference>
<dbReference type="RefSeq" id="WP_121838117.1">
    <property type="nucleotide sequence ID" value="NZ_ML014762.1"/>
</dbReference>
<accession>A0A3L8PZ35</accession>
<dbReference type="SUPFAM" id="SSF103088">
    <property type="entry name" value="OmpA-like"/>
    <property type="match status" value="1"/>
</dbReference>
<keyword evidence="5" id="KW-0175">Coiled coil</keyword>
<dbReference type="AlphaFoldDB" id="A0A3L8PZ35"/>
<feature type="domain" description="OmpA-like" evidence="7">
    <location>
        <begin position="118"/>
        <end position="235"/>
    </location>
</feature>
<evidence type="ECO:0000313" key="8">
    <source>
        <dbReference type="EMBL" id="RLV60667.1"/>
    </source>
</evidence>
<keyword evidence="3" id="KW-0998">Cell outer membrane</keyword>
<dbReference type="PRINTS" id="PR01021">
    <property type="entry name" value="OMPADOMAIN"/>
</dbReference>
<dbReference type="OrthoDB" id="7061829at2"/>
<gene>
    <name evidence="8" type="primary">pdsO</name>
    <name evidence="8" type="ORF">D5018_06080</name>
</gene>
<sequence>MKKAIISTLIIGSIVTSNMAMANTEEPHGQQEQLVGFGSGLLLGAAVGGPVGAVIGAITGGVIGKSVADDEKLTAQDVKLQQQQVKLAKLNEQQQDYQHLSHQYRLAQNKLQQLGEMRTLKQLDLGLNVQFRTGSAQIEPLYQKQLEEVAKLMNAQPELKLDLSGFADRQGQTDLNQKLSEKRISSVKSLLTGLGVDEARLTAKAYGDTAPIHQEQTLENNVFDRRVTLQLSPEMESSLTAKQ</sequence>
<feature type="signal peptide" evidence="6">
    <location>
        <begin position="1"/>
        <end position="22"/>
    </location>
</feature>
<comment type="caution">
    <text evidence="8">The sequence shown here is derived from an EMBL/GenBank/DDBJ whole genome shotgun (WGS) entry which is preliminary data.</text>
</comment>
<dbReference type="CDD" id="cd07185">
    <property type="entry name" value="OmpA_C-like"/>
    <property type="match status" value="1"/>
</dbReference>
<feature type="chain" id="PRO_5018303973" evidence="6">
    <location>
        <begin position="23"/>
        <end position="243"/>
    </location>
</feature>
<dbReference type="InterPro" id="IPR050330">
    <property type="entry name" value="Bact_OuterMem_StrucFunc"/>
</dbReference>
<dbReference type="InterPro" id="IPR022511">
    <property type="entry name" value="PdsO"/>
</dbReference>
<evidence type="ECO:0000256" key="2">
    <source>
        <dbReference type="ARBA" id="ARBA00023136"/>
    </source>
</evidence>
<dbReference type="InterPro" id="IPR006664">
    <property type="entry name" value="OMP_bac"/>
</dbReference>
<evidence type="ECO:0000256" key="4">
    <source>
        <dbReference type="PROSITE-ProRule" id="PRU00473"/>
    </source>
</evidence>
<dbReference type="Proteomes" id="UP000281474">
    <property type="component" value="Unassembled WGS sequence"/>
</dbReference>
<evidence type="ECO:0000256" key="3">
    <source>
        <dbReference type="ARBA" id="ARBA00023237"/>
    </source>
</evidence>
<dbReference type="PANTHER" id="PTHR30329:SF21">
    <property type="entry name" value="LIPOPROTEIN YIAD-RELATED"/>
    <property type="match status" value="1"/>
</dbReference>
<dbReference type="EMBL" id="QZEI01000013">
    <property type="protein sequence ID" value="RLV60667.1"/>
    <property type="molecule type" value="Genomic_DNA"/>
</dbReference>
<keyword evidence="2 4" id="KW-0472">Membrane</keyword>
<dbReference type="NCBIfam" id="TIGR03789">
    <property type="entry name" value="pdsO"/>
    <property type="match status" value="1"/>
</dbReference>
<protein>
    <submittedName>
        <fullName evidence="8">Sortase-associated OmpA-like protein PdsO</fullName>
    </submittedName>
</protein>
<organism evidence="8 9">
    <name type="scientific">Parashewanella curva</name>
    <dbReference type="NCBI Taxonomy" id="2338552"/>
    <lineage>
        <taxon>Bacteria</taxon>
        <taxon>Pseudomonadati</taxon>
        <taxon>Pseudomonadota</taxon>
        <taxon>Gammaproteobacteria</taxon>
        <taxon>Alteromonadales</taxon>
        <taxon>Shewanellaceae</taxon>
        <taxon>Parashewanella</taxon>
    </lineage>
</organism>
<evidence type="ECO:0000256" key="1">
    <source>
        <dbReference type="ARBA" id="ARBA00004442"/>
    </source>
</evidence>
<name>A0A3L8PZ35_9GAMM</name>
<evidence type="ECO:0000313" key="9">
    <source>
        <dbReference type="Proteomes" id="UP000281474"/>
    </source>
</evidence>
<dbReference type="Gene3D" id="3.30.1330.60">
    <property type="entry name" value="OmpA-like domain"/>
    <property type="match status" value="1"/>
</dbReference>
<comment type="subcellular location">
    <subcellularLocation>
        <location evidence="1">Cell outer membrane</location>
    </subcellularLocation>
</comment>